<dbReference type="InterPro" id="IPR000433">
    <property type="entry name" value="Znf_ZZ"/>
</dbReference>
<dbReference type="CDD" id="cd16494">
    <property type="entry name" value="RING-CH-C4HC3_ZSWM2"/>
    <property type="match status" value="1"/>
</dbReference>
<evidence type="ECO:0000256" key="4">
    <source>
        <dbReference type="PROSITE-ProRule" id="PRU00175"/>
    </source>
</evidence>
<dbReference type="Pfam" id="PF00569">
    <property type="entry name" value="ZZ"/>
    <property type="match status" value="1"/>
</dbReference>
<protein>
    <recommendedName>
        <fullName evidence="10">E3 ubiquitin-protein ligase Zswim2</fullName>
    </recommendedName>
</protein>
<evidence type="ECO:0000256" key="3">
    <source>
        <dbReference type="ARBA" id="ARBA00022833"/>
    </source>
</evidence>
<evidence type="ECO:0008006" key="10">
    <source>
        <dbReference type="Google" id="ProtNLM"/>
    </source>
</evidence>
<name>A0AAE0C1X1_9CHLO</name>
<comment type="caution">
    <text evidence="8">The sequence shown here is derived from an EMBL/GenBank/DDBJ whole genome shotgun (WGS) entry which is preliminary data.</text>
</comment>
<feature type="compositionally biased region" description="Polar residues" evidence="5">
    <location>
        <begin position="400"/>
        <end position="420"/>
    </location>
</feature>
<dbReference type="InterPro" id="IPR039903">
    <property type="entry name" value="Zswim2"/>
</dbReference>
<reference evidence="8 9" key="1">
    <citation type="journal article" date="2015" name="Genome Biol. Evol.">
        <title>Comparative Genomics of a Bacterivorous Green Alga Reveals Evolutionary Causalities and Consequences of Phago-Mixotrophic Mode of Nutrition.</title>
        <authorList>
            <person name="Burns J.A."/>
            <person name="Paasch A."/>
            <person name="Narechania A."/>
            <person name="Kim E."/>
        </authorList>
    </citation>
    <scope>NUCLEOTIDE SEQUENCE [LARGE SCALE GENOMIC DNA]</scope>
    <source>
        <strain evidence="8 9">PLY_AMNH</strain>
    </source>
</reference>
<accession>A0AAE0C1X1</accession>
<dbReference type="Gene3D" id="3.30.60.90">
    <property type="match status" value="1"/>
</dbReference>
<evidence type="ECO:0000259" key="7">
    <source>
        <dbReference type="PROSITE" id="PS50966"/>
    </source>
</evidence>
<gene>
    <name evidence="8" type="ORF">CYMTET_44215</name>
</gene>
<keyword evidence="9" id="KW-1185">Reference proteome</keyword>
<dbReference type="PROSITE" id="PS50089">
    <property type="entry name" value="ZF_RING_2"/>
    <property type="match status" value="1"/>
</dbReference>
<dbReference type="InterPro" id="IPR007527">
    <property type="entry name" value="Znf_SWIM"/>
</dbReference>
<evidence type="ECO:0000256" key="1">
    <source>
        <dbReference type="ARBA" id="ARBA00022723"/>
    </source>
</evidence>
<keyword evidence="3" id="KW-0862">Zinc</keyword>
<evidence type="ECO:0000259" key="6">
    <source>
        <dbReference type="PROSITE" id="PS50089"/>
    </source>
</evidence>
<dbReference type="AlphaFoldDB" id="A0AAE0C1X1"/>
<feature type="domain" description="SWIM-type" evidence="7">
    <location>
        <begin position="52"/>
        <end position="81"/>
    </location>
</feature>
<dbReference type="GO" id="GO:0061630">
    <property type="term" value="F:ubiquitin protein ligase activity"/>
    <property type="evidence" value="ECO:0007669"/>
    <property type="project" value="InterPro"/>
</dbReference>
<dbReference type="Gene3D" id="3.30.40.10">
    <property type="entry name" value="Zinc/RING finger domain, C3HC4 (zinc finger)"/>
    <property type="match status" value="1"/>
</dbReference>
<evidence type="ECO:0000313" key="8">
    <source>
        <dbReference type="EMBL" id="KAK3246243.1"/>
    </source>
</evidence>
<dbReference type="Proteomes" id="UP001190700">
    <property type="component" value="Unassembled WGS sequence"/>
</dbReference>
<organism evidence="8 9">
    <name type="scientific">Cymbomonas tetramitiformis</name>
    <dbReference type="NCBI Taxonomy" id="36881"/>
    <lineage>
        <taxon>Eukaryota</taxon>
        <taxon>Viridiplantae</taxon>
        <taxon>Chlorophyta</taxon>
        <taxon>Pyramimonadophyceae</taxon>
        <taxon>Pyramimonadales</taxon>
        <taxon>Pyramimonadaceae</taxon>
        <taxon>Cymbomonas</taxon>
    </lineage>
</organism>
<dbReference type="InterPro" id="IPR043145">
    <property type="entry name" value="Znf_ZZ_sf"/>
</dbReference>
<dbReference type="SUPFAM" id="SSF57850">
    <property type="entry name" value="RING/U-box"/>
    <property type="match status" value="2"/>
</dbReference>
<evidence type="ECO:0000313" key="9">
    <source>
        <dbReference type="Proteomes" id="UP001190700"/>
    </source>
</evidence>
<evidence type="ECO:0000256" key="5">
    <source>
        <dbReference type="SAM" id="MobiDB-lite"/>
    </source>
</evidence>
<sequence>MASSGRQKPYRQKPPEVVVQRIEEIENRTRELFLLQTLGPTLYVVKEGEKKFKVCIGSNQMCTCGDKELCSHILFVMLKVLGVPQSHPVLWQLSLTDSEVDQTLQRRLGGRGAEQEKKDFLKRAGKDAAGAVGAREIEEGDTCPICLADLDDSQQSTHCKRSCGKSVHVKCMIMYAEHAISNNQKGKVPCPFCREDWGAHVLTELRTLQRSSKKKPRQGHRSTACVTCKMAPIKGALHRCVACDAFDLCATCFGSTTHPHSFLRLPSAEAGAEWEAVVKPRGPQPALPQPFMELQNRDLSAADYDTLLQLDAVASQAPPLAQHLVQALRHPTNSPHLQCPYCERDVSDELRSQLVVIPSGDVAHQACVLAALEAAPNGNYRCPDGQPMFRGLCRSEVDHNPTTSSSAGNTKTVQRGSSVRQRGGPANAGGDRGETGPLMIGISGQALSGDALAGGQTSMAAPRGRIHAGPTLAAAGGAHSGGAGMIGGNGSDGTADLVRTPVSASGASLPAAL</sequence>
<dbReference type="InterPro" id="IPR013083">
    <property type="entry name" value="Znf_RING/FYVE/PHD"/>
</dbReference>
<dbReference type="PANTHER" id="PTHR21540">
    <property type="entry name" value="RING FINGER AND SWIM DOMAIN-CONTAINING PROTEIN 2"/>
    <property type="match status" value="1"/>
</dbReference>
<feature type="domain" description="RING-type" evidence="6">
    <location>
        <begin position="143"/>
        <end position="194"/>
    </location>
</feature>
<dbReference type="PANTHER" id="PTHR21540:SF3">
    <property type="entry name" value="E3 UBIQUITIN-PROTEIN LIGASE ZSWIM2"/>
    <property type="match status" value="1"/>
</dbReference>
<keyword evidence="1" id="KW-0479">Metal-binding</keyword>
<dbReference type="GO" id="GO:0008270">
    <property type="term" value="F:zinc ion binding"/>
    <property type="evidence" value="ECO:0007669"/>
    <property type="project" value="UniProtKB-KW"/>
</dbReference>
<dbReference type="SMART" id="SM00291">
    <property type="entry name" value="ZnF_ZZ"/>
    <property type="match status" value="1"/>
</dbReference>
<dbReference type="EMBL" id="LGRX02030029">
    <property type="protein sequence ID" value="KAK3246243.1"/>
    <property type="molecule type" value="Genomic_DNA"/>
</dbReference>
<evidence type="ECO:0000256" key="2">
    <source>
        <dbReference type="ARBA" id="ARBA00022771"/>
    </source>
</evidence>
<keyword evidence="2 4" id="KW-0863">Zinc-finger</keyword>
<feature type="region of interest" description="Disordered" evidence="5">
    <location>
        <begin position="393"/>
        <end position="441"/>
    </location>
</feature>
<dbReference type="InterPro" id="IPR001841">
    <property type="entry name" value="Znf_RING"/>
</dbReference>
<dbReference type="PROSITE" id="PS50966">
    <property type="entry name" value="ZF_SWIM"/>
    <property type="match status" value="1"/>
</dbReference>
<proteinExistence type="predicted"/>